<dbReference type="InterPro" id="IPR024041">
    <property type="entry name" value="NH4_transpt_AmtB-like_dom"/>
</dbReference>
<comment type="subcellular location">
    <subcellularLocation>
        <location evidence="8">Cell membrane</location>
        <topology evidence="8">Multi-pass membrane protein</topology>
    </subcellularLocation>
    <subcellularLocation>
        <location evidence="1">Membrane</location>
        <topology evidence="1">Multi-pass membrane protein</topology>
    </subcellularLocation>
</comment>
<feature type="transmembrane region" description="Helical" evidence="8">
    <location>
        <begin position="452"/>
        <end position="470"/>
    </location>
</feature>
<comment type="caution">
    <text evidence="8">Lacks conserved residue(s) required for the propagation of feature annotation.</text>
</comment>
<keyword evidence="6 8" id="KW-0472">Membrane</keyword>
<dbReference type="PANTHER" id="PTHR11730">
    <property type="entry name" value="AMMONIUM TRANSPORTER"/>
    <property type="match status" value="1"/>
</dbReference>
<feature type="transmembrane region" description="Helical" evidence="8">
    <location>
        <begin position="330"/>
        <end position="348"/>
    </location>
</feature>
<evidence type="ECO:0000313" key="11">
    <source>
        <dbReference type="Proteomes" id="UP000815325"/>
    </source>
</evidence>
<dbReference type="PANTHER" id="PTHR11730:SF6">
    <property type="entry name" value="AMMONIUM TRANSPORTER"/>
    <property type="match status" value="1"/>
</dbReference>
<keyword evidence="7 8" id="KW-0924">Ammonia transport</keyword>
<feature type="domain" description="Ammonium transporter AmtB-like" evidence="9">
    <location>
        <begin position="93"/>
        <end position="548"/>
    </location>
</feature>
<keyword evidence="4 8" id="KW-0812">Transmembrane</keyword>
<dbReference type="Gene3D" id="1.10.3430.10">
    <property type="entry name" value="Ammonium transporter AmtB like domains"/>
    <property type="match status" value="1"/>
</dbReference>
<dbReference type="Pfam" id="PF00909">
    <property type="entry name" value="Ammonium_transp"/>
    <property type="match status" value="1"/>
</dbReference>
<keyword evidence="3 8" id="KW-0813">Transport</keyword>
<dbReference type="Proteomes" id="UP000815325">
    <property type="component" value="Unassembled WGS sequence"/>
</dbReference>
<protein>
    <recommendedName>
        <fullName evidence="8">Ammonium transporter</fullName>
    </recommendedName>
</protein>
<feature type="transmembrane region" description="Helical" evidence="8">
    <location>
        <begin position="193"/>
        <end position="212"/>
    </location>
</feature>
<dbReference type="EMBL" id="MU070618">
    <property type="protein sequence ID" value="KAF5827022.1"/>
    <property type="molecule type" value="Genomic_DNA"/>
</dbReference>
<evidence type="ECO:0000256" key="6">
    <source>
        <dbReference type="ARBA" id="ARBA00023136"/>
    </source>
</evidence>
<accession>A0ABQ7FXH1</accession>
<dbReference type="SUPFAM" id="SSF111352">
    <property type="entry name" value="Ammonium transporter"/>
    <property type="match status" value="1"/>
</dbReference>
<evidence type="ECO:0000256" key="3">
    <source>
        <dbReference type="ARBA" id="ARBA00022448"/>
    </source>
</evidence>
<proteinExistence type="inferred from homology"/>
<keyword evidence="11" id="KW-1185">Reference proteome</keyword>
<dbReference type="InterPro" id="IPR018047">
    <property type="entry name" value="Ammonium_transpt_CS"/>
</dbReference>
<feature type="transmembrane region" description="Helical" evidence="8">
    <location>
        <begin position="128"/>
        <end position="147"/>
    </location>
</feature>
<evidence type="ECO:0000256" key="8">
    <source>
        <dbReference type="RuleBase" id="RU362002"/>
    </source>
</evidence>
<feature type="transmembrane region" description="Helical" evidence="8">
    <location>
        <begin position="224"/>
        <end position="246"/>
    </location>
</feature>
<dbReference type="InterPro" id="IPR001905">
    <property type="entry name" value="Ammonium_transpt"/>
</dbReference>
<evidence type="ECO:0000256" key="5">
    <source>
        <dbReference type="ARBA" id="ARBA00022989"/>
    </source>
</evidence>
<feature type="transmembrane region" description="Helical" evidence="8">
    <location>
        <begin position="288"/>
        <end position="309"/>
    </location>
</feature>
<comment type="similarity">
    <text evidence="2 8">Belongs to the ammonia transporter channel (TC 1.A.11.2) family.</text>
</comment>
<comment type="caution">
    <text evidence="10">The sequence shown here is derived from an EMBL/GenBank/DDBJ whole genome shotgun (WGS) entry which is preliminary data.</text>
</comment>
<evidence type="ECO:0000259" key="9">
    <source>
        <dbReference type="Pfam" id="PF00909"/>
    </source>
</evidence>
<feature type="transmembrane region" description="Helical" evidence="8">
    <location>
        <begin position="490"/>
        <end position="521"/>
    </location>
</feature>
<evidence type="ECO:0000256" key="4">
    <source>
        <dbReference type="ARBA" id="ARBA00022692"/>
    </source>
</evidence>
<feature type="transmembrane region" description="Helical" evidence="8">
    <location>
        <begin position="420"/>
        <end position="440"/>
    </location>
</feature>
<evidence type="ECO:0000313" key="10">
    <source>
        <dbReference type="EMBL" id="KAF5827022.1"/>
    </source>
</evidence>
<organism evidence="10 11">
    <name type="scientific">Dunaliella salina</name>
    <name type="common">Green alga</name>
    <name type="synonym">Protococcus salinus</name>
    <dbReference type="NCBI Taxonomy" id="3046"/>
    <lineage>
        <taxon>Eukaryota</taxon>
        <taxon>Viridiplantae</taxon>
        <taxon>Chlorophyta</taxon>
        <taxon>core chlorophytes</taxon>
        <taxon>Chlorophyceae</taxon>
        <taxon>CS clade</taxon>
        <taxon>Chlamydomonadales</taxon>
        <taxon>Dunaliellaceae</taxon>
        <taxon>Dunaliella</taxon>
    </lineage>
</organism>
<evidence type="ECO:0000256" key="7">
    <source>
        <dbReference type="ARBA" id="ARBA00023177"/>
    </source>
</evidence>
<gene>
    <name evidence="10" type="ORF">DUNSADRAFT_1492</name>
</gene>
<keyword evidence="5 8" id="KW-1133">Transmembrane helix</keyword>
<dbReference type="InterPro" id="IPR029020">
    <property type="entry name" value="Ammonium/urea_transptr"/>
</dbReference>
<evidence type="ECO:0000256" key="1">
    <source>
        <dbReference type="ARBA" id="ARBA00004141"/>
    </source>
</evidence>
<feature type="transmembrane region" description="Helical" evidence="8">
    <location>
        <begin position="91"/>
        <end position="116"/>
    </location>
</feature>
<sequence>MGSAMYMSTEDVKHYVDEAVHSAVDSALHSPHHGLHGHDGRSLLQLPDSPFTLDDVDSDTGLVESLNQLRQAVSNVQSEVGSKADAASTNVFFLVYGGTIVFLMQLGFAMLTSGFVRTKNINNILLKNLMDASVASICWYVLGYGFAYGVSDHRTNAFIGNHDFALTHTVQENWALAHPEDDPGHESGNLADYFFQWAFVATTATIVSGGVAERITFVGYMSYVVWMVAWVYPVVVHAVWATAGWLHAFVPDDTRVEVYVGSKDDGEYTFADAWGKGAAILNTGTMDYAGSGAVHLTGGLAALIGAWLLGPRVGRFKEDGSLNEEMNSSSNVLVVFGTLILWFGWYAFNPGSQLAIATPGNAAIVARNAVTTTLAAASGGITCLFFKFWRSGQLDVLSTCNGLLSGMVGVTAGPSLVEPWAAIICGAFGALVFYGSEIVMHMLKIDDPVGAWSVHGAAGIYSVIFMGFFAKHDYVKEVYGNPVSSRRYGWFYGGHGQVMLCNIIELVFIILWVGVNFYLLFGLLYITKKLRVPPEVEHAGLDVSFHGSRKSHMYEGSNGGHIDLTLAADEEGNKQRNGVVNNKP</sequence>
<dbReference type="PROSITE" id="PS01219">
    <property type="entry name" value="AMMONIUM_TRANSP"/>
    <property type="match status" value="1"/>
</dbReference>
<evidence type="ECO:0000256" key="2">
    <source>
        <dbReference type="ARBA" id="ARBA00005887"/>
    </source>
</evidence>
<name>A0ABQ7FXH1_DUNSA</name>
<reference evidence="10" key="1">
    <citation type="submission" date="2017-08" db="EMBL/GenBank/DDBJ databases">
        <authorList>
            <person name="Polle J.E."/>
            <person name="Barry K."/>
            <person name="Cushman J."/>
            <person name="Schmutz J."/>
            <person name="Tran D."/>
            <person name="Hathwaick L.T."/>
            <person name="Yim W.C."/>
            <person name="Jenkins J."/>
            <person name="Mckie-Krisberg Z.M."/>
            <person name="Prochnik S."/>
            <person name="Lindquist E."/>
            <person name="Dockter R.B."/>
            <person name="Adam C."/>
            <person name="Molina H."/>
            <person name="Bunkerborg J."/>
            <person name="Jin E."/>
            <person name="Buchheim M."/>
            <person name="Magnuson J."/>
        </authorList>
    </citation>
    <scope>NUCLEOTIDE SEQUENCE</scope>
    <source>
        <strain evidence="10">CCAP 19/18</strain>
    </source>
</reference>
<dbReference type="NCBIfam" id="TIGR00836">
    <property type="entry name" value="amt"/>
    <property type="match status" value="1"/>
</dbReference>